<dbReference type="MGI" id="MGI:3606159">
    <property type="gene designation" value="Tmem243"/>
</dbReference>
<gene>
    <name evidence="1 2" type="primary">Tmem243</name>
</gene>
<dbReference type="Proteomes" id="UP000000589">
    <property type="component" value="Chromosome 5"/>
</dbReference>
<name>A0A0G2JFE6_MOUSE</name>
<organism evidence="1 3">
    <name type="scientific">Mus musculus</name>
    <name type="common">Mouse</name>
    <dbReference type="NCBI Taxonomy" id="10090"/>
    <lineage>
        <taxon>Eukaryota</taxon>
        <taxon>Metazoa</taxon>
        <taxon>Chordata</taxon>
        <taxon>Craniata</taxon>
        <taxon>Vertebrata</taxon>
        <taxon>Euteleostomi</taxon>
        <taxon>Mammalia</taxon>
        <taxon>Eutheria</taxon>
        <taxon>Euarchontoglires</taxon>
        <taxon>Glires</taxon>
        <taxon>Rodentia</taxon>
        <taxon>Myomorpha</taxon>
        <taxon>Muroidea</taxon>
        <taxon>Muridae</taxon>
        <taxon>Murinae</taxon>
        <taxon>Mus</taxon>
        <taxon>Mus</taxon>
    </lineage>
</organism>
<dbReference type="GeneTree" id="ENSGT00390000010221"/>
<dbReference type="Ensembl" id="ENSMUST00000198935.2">
    <property type="protein sequence ID" value="ENSMUSP00000143141.2"/>
    <property type="gene ID" value="ENSMUSG00000079659.6"/>
</dbReference>
<evidence type="ECO:0000313" key="2">
    <source>
        <dbReference type="MGI" id="MGI:3606159"/>
    </source>
</evidence>
<evidence type="ECO:0000313" key="1">
    <source>
        <dbReference type="Ensembl" id="ENSMUSP00000143141.2"/>
    </source>
</evidence>
<dbReference type="AGR" id="MGI:3606159"/>
<reference evidence="1" key="3">
    <citation type="submission" date="2025-08" db="UniProtKB">
        <authorList>
            <consortium name="Ensembl"/>
        </authorList>
    </citation>
    <scope>IDENTIFICATION</scope>
    <source>
        <strain evidence="1">C57BL/6J</strain>
    </source>
</reference>
<dbReference type="OMA" id="HAMLIHW"/>
<reference evidence="1 3" key="2">
    <citation type="journal article" date="2011" name="PLoS Biol.">
        <title>Modernizing reference genome assemblies.</title>
        <authorList>
            <person name="Church D.M."/>
            <person name="Schneider V.A."/>
            <person name="Graves T."/>
            <person name="Auger K."/>
            <person name="Cunningham F."/>
            <person name="Bouk N."/>
            <person name="Chen H.C."/>
            <person name="Agarwala R."/>
            <person name="McLaren W.M."/>
            <person name="Ritchie G.R."/>
            <person name="Albracht D."/>
            <person name="Kremitzki M."/>
            <person name="Rock S."/>
            <person name="Kotkiewicz H."/>
            <person name="Kremitzki C."/>
            <person name="Wollam A."/>
            <person name="Trani L."/>
            <person name="Fulton L."/>
            <person name="Fulton R."/>
            <person name="Matthews L."/>
            <person name="Whitehead S."/>
            <person name="Chow W."/>
            <person name="Torrance J."/>
            <person name="Dunn M."/>
            <person name="Harden G."/>
            <person name="Threadgold G."/>
            <person name="Wood J."/>
            <person name="Collins J."/>
            <person name="Heath P."/>
            <person name="Griffiths G."/>
            <person name="Pelan S."/>
            <person name="Grafham D."/>
            <person name="Eichler E.E."/>
            <person name="Weinstock G."/>
            <person name="Mardis E.R."/>
            <person name="Wilson R.K."/>
            <person name="Howe K."/>
            <person name="Flicek P."/>
            <person name="Hubbard T."/>
        </authorList>
    </citation>
    <scope>NUCLEOTIDE SEQUENCE [LARGE SCALE GENOMIC DNA]</scope>
    <source>
        <strain evidence="1 3">C57BL/6J</strain>
    </source>
</reference>
<reference evidence="1" key="4">
    <citation type="submission" date="2025-09" db="UniProtKB">
        <authorList>
            <consortium name="Ensembl"/>
        </authorList>
    </citation>
    <scope>IDENTIFICATION</scope>
    <source>
        <strain evidence="1">C57BL/6J</strain>
    </source>
</reference>
<accession>A0A0G2JFE6</accession>
<evidence type="ECO:0000313" key="3">
    <source>
        <dbReference type="Proteomes" id="UP000000589"/>
    </source>
</evidence>
<sequence>MLCICANLYFHDVGR</sequence>
<dbReference type="Antibodypedia" id="15281">
    <property type="antibodies" value="31 antibodies from 9 providers"/>
</dbReference>
<protein>
    <submittedName>
        <fullName evidence="1">Transmembrane protein 243, mitochondrial</fullName>
    </submittedName>
</protein>
<dbReference type="Bgee" id="ENSMUSG00000079659">
    <property type="expression patterns" value="Expressed in spermatid and 234 other cell types or tissues"/>
</dbReference>
<proteinExistence type="predicted"/>
<dbReference type="ExpressionAtlas" id="A0A0G2JFE6">
    <property type="expression patterns" value="baseline and differential"/>
</dbReference>
<keyword evidence="3" id="KW-1185">Reference proteome</keyword>
<dbReference type="VEuPathDB" id="HostDB:ENSMUSG00000079659"/>
<reference evidence="1 3" key="1">
    <citation type="journal article" date="2009" name="PLoS Biol.">
        <title>Lineage-specific biology revealed by a finished genome assembly of the mouse.</title>
        <authorList>
            <consortium name="Mouse Genome Sequencing Consortium"/>
            <person name="Church D.M."/>
            <person name="Goodstadt L."/>
            <person name="Hillier L.W."/>
            <person name="Zody M.C."/>
            <person name="Goldstein S."/>
            <person name="She X."/>
            <person name="Bult C.J."/>
            <person name="Agarwala R."/>
            <person name="Cherry J.L."/>
            <person name="DiCuccio M."/>
            <person name="Hlavina W."/>
            <person name="Kapustin Y."/>
            <person name="Meric P."/>
            <person name="Maglott D."/>
            <person name="Birtle Z."/>
            <person name="Marques A.C."/>
            <person name="Graves T."/>
            <person name="Zhou S."/>
            <person name="Teague B."/>
            <person name="Potamousis K."/>
            <person name="Churas C."/>
            <person name="Place M."/>
            <person name="Herschleb J."/>
            <person name="Runnheim R."/>
            <person name="Forrest D."/>
            <person name="Amos-Landgraf J."/>
            <person name="Schwartz D.C."/>
            <person name="Cheng Z."/>
            <person name="Lindblad-Toh K."/>
            <person name="Eichler E.E."/>
            <person name="Ponting C.P."/>
        </authorList>
    </citation>
    <scope>NUCLEOTIDE SEQUENCE [LARGE SCALE GENOMIC DNA]</scope>
    <source>
        <strain evidence="1 3">C57BL/6J</strain>
    </source>
</reference>